<proteinExistence type="predicted"/>
<dbReference type="InterPro" id="IPR004827">
    <property type="entry name" value="bZIP"/>
</dbReference>
<dbReference type="PROSITE" id="PS00036">
    <property type="entry name" value="BZIP_BASIC"/>
    <property type="match status" value="1"/>
</dbReference>
<feature type="domain" description="BZIP" evidence="2">
    <location>
        <begin position="25"/>
        <end position="40"/>
    </location>
</feature>
<protein>
    <recommendedName>
        <fullName evidence="2">BZIP domain-containing protein</fullName>
    </recommendedName>
</protein>
<feature type="compositionally biased region" description="Basic and acidic residues" evidence="1">
    <location>
        <begin position="16"/>
        <end position="27"/>
    </location>
</feature>
<keyword evidence="4" id="KW-1185">Reference proteome</keyword>
<dbReference type="STRING" id="1316194.A0A1Q5TEU1"/>
<dbReference type="InterPro" id="IPR052635">
    <property type="entry name" value="Sec_Metab_Biosynth_Reg"/>
</dbReference>
<reference evidence="3 4" key="1">
    <citation type="submission" date="2016-10" db="EMBL/GenBank/DDBJ databases">
        <title>Genome sequence of the ascomycete fungus Penicillium subrubescens.</title>
        <authorList>
            <person name="De Vries R.P."/>
            <person name="Peng M."/>
            <person name="Dilokpimol A."/>
            <person name="Hilden K."/>
            <person name="Makela M.R."/>
            <person name="Grigoriev I."/>
            <person name="Riley R."/>
            <person name="Granchi Z."/>
        </authorList>
    </citation>
    <scope>NUCLEOTIDE SEQUENCE [LARGE SCALE GENOMIC DNA]</scope>
    <source>
        <strain evidence="3 4">CBS 132785</strain>
    </source>
</reference>
<dbReference type="SUPFAM" id="SSF57959">
    <property type="entry name" value="Leucine zipper domain"/>
    <property type="match status" value="1"/>
</dbReference>
<dbReference type="PANTHER" id="PTHR39607">
    <property type="entry name" value="XANTHOCILLIN BIOSYNTHESIS CLUSTER TRANSCRIPTION FACTOR XANC-RELATED"/>
    <property type="match status" value="1"/>
</dbReference>
<dbReference type="CDD" id="cd14688">
    <property type="entry name" value="bZIP_YAP"/>
    <property type="match status" value="1"/>
</dbReference>
<dbReference type="GO" id="GO:0003700">
    <property type="term" value="F:DNA-binding transcription factor activity"/>
    <property type="evidence" value="ECO:0007669"/>
    <property type="project" value="InterPro"/>
</dbReference>
<evidence type="ECO:0000259" key="2">
    <source>
        <dbReference type="PROSITE" id="PS00036"/>
    </source>
</evidence>
<feature type="region of interest" description="Disordered" evidence="1">
    <location>
        <begin position="74"/>
        <end position="100"/>
    </location>
</feature>
<name>A0A1Q5TEU1_9EURO</name>
<evidence type="ECO:0000313" key="4">
    <source>
        <dbReference type="Proteomes" id="UP000186955"/>
    </source>
</evidence>
<gene>
    <name evidence="3" type="ORF">PENSUB_9008</name>
</gene>
<feature type="compositionally biased region" description="Polar residues" evidence="1">
    <location>
        <begin position="80"/>
        <end position="100"/>
    </location>
</feature>
<dbReference type="AlphaFoldDB" id="A0A1Q5TEU1"/>
<dbReference type="EMBL" id="MNBE01000666">
    <property type="protein sequence ID" value="OKO98757.1"/>
    <property type="molecule type" value="Genomic_DNA"/>
</dbReference>
<evidence type="ECO:0000313" key="3">
    <source>
        <dbReference type="EMBL" id="OKO98757.1"/>
    </source>
</evidence>
<comment type="caution">
    <text evidence="3">The sequence shown here is derived from an EMBL/GenBank/DDBJ whole genome shotgun (WGS) entry which is preliminary data.</text>
</comment>
<sequence>MRVKKSTEPPDSEGASDQKQDPLERRRLQNRLSQRNHRRKIRDRIAKLQERVIANELRAAAALNGWDQPYTPPPLLGSRNLFQQDSGPGNGGADTSSSMTEPFLSFSSSYGLSMTSPWPIAAAQSSTLLSEDSTWLWNIGSSPMDTTYSNLTLCDLMSDATNPSSLGSGEEQPIPDLSSTWSPPHSSASFATPVNQPLYYAVNDGCCAKQDVSMPISKHGTWVAGIDGV</sequence>
<dbReference type="InterPro" id="IPR046347">
    <property type="entry name" value="bZIP_sf"/>
</dbReference>
<feature type="region of interest" description="Disordered" evidence="1">
    <location>
        <begin position="1"/>
        <end position="42"/>
    </location>
</feature>
<dbReference type="PANTHER" id="PTHR39607:SF3">
    <property type="entry name" value="BZIP DOMAIN-CONTAINING PROTEIN"/>
    <property type="match status" value="1"/>
</dbReference>
<evidence type="ECO:0000256" key="1">
    <source>
        <dbReference type="SAM" id="MobiDB-lite"/>
    </source>
</evidence>
<dbReference type="Proteomes" id="UP000186955">
    <property type="component" value="Unassembled WGS sequence"/>
</dbReference>
<organism evidence="3 4">
    <name type="scientific">Penicillium subrubescens</name>
    <dbReference type="NCBI Taxonomy" id="1316194"/>
    <lineage>
        <taxon>Eukaryota</taxon>
        <taxon>Fungi</taxon>
        <taxon>Dikarya</taxon>
        <taxon>Ascomycota</taxon>
        <taxon>Pezizomycotina</taxon>
        <taxon>Eurotiomycetes</taxon>
        <taxon>Eurotiomycetidae</taxon>
        <taxon>Eurotiales</taxon>
        <taxon>Aspergillaceae</taxon>
        <taxon>Penicillium</taxon>
    </lineage>
</organism>
<feature type="region of interest" description="Disordered" evidence="1">
    <location>
        <begin position="162"/>
        <end position="181"/>
    </location>
</feature>
<accession>A0A1Q5TEU1</accession>